<dbReference type="Pfam" id="PF12704">
    <property type="entry name" value="MacB_PCD"/>
    <property type="match status" value="1"/>
</dbReference>
<organism evidence="4">
    <name type="scientific">bioreactor metagenome</name>
    <dbReference type="NCBI Taxonomy" id="1076179"/>
    <lineage>
        <taxon>unclassified sequences</taxon>
        <taxon>metagenomes</taxon>
        <taxon>ecological metagenomes</taxon>
    </lineage>
</organism>
<name>A0A645B504_9ZZZZ</name>
<dbReference type="InterPro" id="IPR025857">
    <property type="entry name" value="MacB_PCD"/>
</dbReference>
<gene>
    <name evidence="4" type="ORF">SDC9_107371</name>
</gene>
<dbReference type="EMBL" id="VSSQ01017842">
    <property type="protein sequence ID" value="MPM60520.1"/>
    <property type="molecule type" value="Genomic_DNA"/>
</dbReference>
<dbReference type="AlphaFoldDB" id="A0A645B504"/>
<evidence type="ECO:0000259" key="3">
    <source>
        <dbReference type="Pfam" id="PF12704"/>
    </source>
</evidence>
<keyword evidence="2" id="KW-0472">Membrane</keyword>
<protein>
    <recommendedName>
        <fullName evidence="3">MacB-like periplasmic core domain-containing protein</fullName>
    </recommendedName>
</protein>
<sequence length="404" mass="43595">MSIKRMSLIAALALCAGVILMSLSGMPEIYEYNVLSPKAEASEQSSGGSGDGQTGEEETSPSDKLTELWEMMIGLEKSMDEMGGVMAAWGVVAYTPGISVSAGGPDGQPQTARLEGQWGSVLHPSGVLAEGRQLYLEEIELGVPSAVIDEKLAIGLYRVGNPIGRKLNISGTEFTVVGITRHGRTAGDKDESCVTVPLKALDKAGIQTQMLSVVMRPRQGSGAYAALGSAMSAWHGEGDFCSLTKEIYRARLPLRLLLCVLGAMAAAVTLKLSGRAARAIFEGGKRRMETRYALHILPELILRGLAIAAMYALNAAAVVLILQAAIAPVYVFPEWVPGILVDPKDIADTFWLLRGQETGLLSLRTPELLRLKYLHRLMTAVCLGIIILLLRPYYRCKSKFFEEK</sequence>
<feature type="domain" description="MacB-like periplasmic core" evidence="3">
    <location>
        <begin position="82"/>
        <end position="218"/>
    </location>
</feature>
<feature type="transmembrane region" description="Helical" evidence="2">
    <location>
        <begin position="373"/>
        <end position="394"/>
    </location>
</feature>
<comment type="caution">
    <text evidence="4">The sequence shown here is derived from an EMBL/GenBank/DDBJ whole genome shotgun (WGS) entry which is preliminary data.</text>
</comment>
<feature type="region of interest" description="Disordered" evidence="1">
    <location>
        <begin position="41"/>
        <end position="65"/>
    </location>
</feature>
<accession>A0A645B504</accession>
<evidence type="ECO:0000256" key="2">
    <source>
        <dbReference type="SAM" id="Phobius"/>
    </source>
</evidence>
<feature type="transmembrane region" description="Helical" evidence="2">
    <location>
        <begin position="293"/>
        <end position="326"/>
    </location>
</feature>
<reference evidence="4" key="1">
    <citation type="submission" date="2019-08" db="EMBL/GenBank/DDBJ databases">
        <authorList>
            <person name="Kucharzyk K."/>
            <person name="Murdoch R.W."/>
            <person name="Higgins S."/>
            <person name="Loffler F."/>
        </authorList>
    </citation>
    <scope>NUCLEOTIDE SEQUENCE</scope>
</reference>
<keyword evidence="2" id="KW-1133">Transmembrane helix</keyword>
<evidence type="ECO:0000256" key="1">
    <source>
        <dbReference type="SAM" id="MobiDB-lite"/>
    </source>
</evidence>
<keyword evidence="2" id="KW-0812">Transmembrane</keyword>
<evidence type="ECO:0000313" key="4">
    <source>
        <dbReference type="EMBL" id="MPM60520.1"/>
    </source>
</evidence>
<proteinExistence type="predicted"/>